<dbReference type="RefSeq" id="WP_310257693.1">
    <property type="nucleotide sequence ID" value="NZ_JAVDWA010000002.1"/>
</dbReference>
<accession>A0ABU1TYU6</accession>
<gene>
    <name evidence="1" type="ORF">J2X07_001366</name>
</gene>
<evidence type="ECO:0000313" key="2">
    <source>
        <dbReference type="Proteomes" id="UP001258181"/>
    </source>
</evidence>
<reference evidence="1 2" key="1">
    <citation type="submission" date="2023-07" db="EMBL/GenBank/DDBJ databases">
        <title>Sorghum-associated microbial communities from plants grown in Nebraska, USA.</title>
        <authorList>
            <person name="Schachtman D."/>
        </authorList>
    </citation>
    <scope>NUCLEOTIDE SEQUENCE [LARGE SCALE GENOMIC DNA]</scope>
    <source>
        <strain evidence="1 2">BE211</strain>
    </source>
</reference>
<dbReference type="EMBL" id="JAVDWA010000002">
    <property type="protein sequence ID" value="MDR7072389.1"/>
    <property type="molecule type" value="Genomic_DNA"/>
</dbReference>
<proteinExistence type="predicted"/>
<dbReference type="Proteomes" id="UP001258181">
    <property type="component" value="Unassembled WGS sequence"/>
</dbReference>
<comment type="caution">
    <text evidence="1">The sequence shown here is derived from an EMBL/GenBank/DDBJ whole genome shotgun (WGS) entry which is preliminary data.</text>
</comment>
<protein>
    <submittedName>
        <fullName evidence="1">Uncharacterized protein</fullName>
    </submittedName>
</protein>
<sequence length="90" mass="10776">MKVEDVTFNKQIVNMFTNPFMKKYTNFTTFYELRTSLTYPGSFPYVGAFTDLPLDIWNIHIDENTNFDSWENMQEVALKEYEEQKQEPSK</sequence>
<keyword evidence="2" id="KW-1185">Reference proteome</keyword>
<name>A0ABU1TYU6_9BACL</name>
<organism evidence="1 2">
    <name type="scientific">Fictibacillus barbaricus</name>
    <dbReference type="NCBI Taxonomy" id="182136"/>
    <lineage>
        <taxon>Bacteria</taxon>
        <taxon>Bacillati</taxon>
        <taxon>Bacillota</taxon>
        <taxon>Bacilli</taxon>
        <taxon>Bacillales</taxon>
        <taxon>Fictibacillaceae</taxon>
        <taxon>Fictibacillus</taxon>
    </lineage>
</organism>
<evidence type="ECO:0000313" key="1">
    <source>
        <dbReference type="EMBL" id="MDR7072389.1"/>
    </source>
</evidence>